<proteinExistence type="predicted"/>
<comment type="caution">
    <text evidence="2">The sequence shown here is derived from an EMBL/GenBank/DDBJ whole genome shotgun (WGS) entry which is preliminary data.</text>
</comment>
<feature type="region of interest" description="Disordered" evidence="1">
    <location>
        <begin position="191"/>
        <end position="244"/>
    </location>
</feature>
<protein>
    <submittedName>
        <fullName evidence="2">Uncharacterized protein</fullName>
    </submittedName>
</protein>
<feature type="compositionally biased region" description="Polar residues" evidence="1">
    <location>
        <begin position="527"/>
        <end position="538"/>
    </location>
</feature>
<keyword evidence="3" id="KW-1185">Reference proteome</keyword>
<reference evidence="2" key="1">
    <citation type="submission" date="2018-11" db="EMBL/GenBank/DDBJ databases">
        <authorList>
            <person name="Alioto T."/>
            <person name="Alioto T."/>
        </authorList>
    </citation>
    <scope>NUCLEOTIDE SEQUENCE</scope>
</reference>
<feature type="compositionally biased region" description="Polar residues" evidence="1">
    <location>
        <begin position="221"/>
        <end position="232"/>
    </location>
</feature>
<evidence type="ECO:0000313" key="2">
    <source>
        <dbReference type="EMBL" id="VDI82332.1"/>
    </source>
</evidence>
<feature type="compositionally biased region" description="Polar residues" evidence="1">
    <location>
        <begin position="549"/>
        <end position="563"/>
    </location>
</feature>
<accession>A0A8B6HN94</accession>
<organism evidence="2 3">
    <name type="scientific">Mytilus galloprovincialis</name>
    <name type="common">Mediterranean mussel</name>
    <dbReference type="NCBI Taxonomy" id="29158"/>
    <lineage>
        <taxon>Eukaryota</taxon>
        <taxon>Metazoa</taxon>
        <taxon>Spiralia</taxon>
        <taxon>Lophotrochozoa</taxon>
        <taxon>Mollusca</taxon>
        <taxon>Bivalvia</taxon>
        <taxon>Autobranchia</taxon>
        <taxon>Pteriomorphia</taxon>
        <taxon>Mytilida</taxon>
        <taxon>Mytiloidea</taxon>
        <taxon>Mytilidae</taxon>
        <taxon>Mytilinae</taxon>
        <taxon>Mytilus</taxon>
    </lineage>
</organism>
<feature type="compositionally biased region" description="Polar residues" evidence="1">
    <location>
        <begin position="574"/>
        <end position="615"/>
    </location>
</feature>
<evidence type="ECO:0000313" key="3">
    <source>
        <dbReference type="Proteomes" id="UP000596742"/>
    </source>
</evidence>
<dbReference type="EMBL" id="UYJE01010339">
    <property type="protein sequence ID" value="VDI82332.1"/>
    <property type="molecule type" value="Genomic_DNA"/>
</dbReference>
<dbReference type="AlphaFoldDB" id="A0A8B6HN94"/>
<feature type="compositionally biased region" description="Polar residues" evidence="1">
    <location>
        <begin position="700"/>
        <end position="709"/>
    </location>
</feature>
<gene>
    <name evidence="2" type="ORF">MGAL_10B061034</name>
</gene>
<feature type="region of interest" description="Disordered" evidence="1">
    <location>
        <begin position="264"/>
        <end position="292"/>
    </location>
</feature>
<sequence length="761" mass="82228">MNISNLMEFSLMDEEENKFSVPSLAQTPVVKNSILKPSTKDNLIQLSTPVHKNLKVRACVPPLAQTPVVKNSILKPSTCTKDNLIQLSTPVHKNLKTPVVKNSILKPSTKDNLIQLSTPVHKNLKVKFQTPQTAHKVTPTRYEQIKELDDQENWAERTTVVLKCDHEENTKNAQAILHDLIYQVLDSKEESQVTPVTGPSLPMVSEETQDTGDDCKEKADNLSSQGHENVQQVEKETPSSPIIPAKSGAYSVDFDNLDTIDPFKNKGGLSSSPSSQKIEKIASEDNQAESDSEKLLEDIELPDIKLEDIADVTLSEYVLCEEGDTTVIENKHSGEGDITVDESKQTGHKDLTVIENKCKNEVDDISPKIEENKQLHDIDLENIKDPFATTKQLANSPQVNTTSGTSESTLVKENPFAALKSDIGLVESDGDSNFLNSPLKLPADSLVSEPNIINSPLLKSTENQPSIDEEMNPFATKTKVANSPAVSGDPFAPKSTVANSPSLDAEPFATKSPVTNSLSLDADPFATKSTVANSPTLDRTQDPMATKSKVPNSPKSDGESMNTFDMKAELPKSPAQSSQDPFATKTKVANSPVINSNENPFETKSKVTSSPTIGSEENPFATKSMVPNSPTVISEVDPFATKSNVPNSPAINTEVDPFASKAKVPNSPALKSSEEDPFTTKPKVPNSPALKSSEDDPFTTKPNVSNSPAISAEADPFATKTKVPNSPAISTDADPFATKTKVPNSPALKSSEDDPFTAKPN</sequence>
<feature type="non-terminal residue" evidence="2">
    <location>
        <position position="1"/>
    </location>
</feature>
<name>A0A8B6HN94_MYTGA</name>
<evidence type="ECO:0000256" key="1">
    <source>
        <dbReference type="SAM" id="MobiDB-lite"/>
    </source>
</evidence>
<dbReference type="OrthoDB" id="10255048at2759"/>
<feature type="region of interest" description="Disordered" evidence="1">
    <location>
        <begin position="480"/>
        <end position="761"/>
    </location>
</feature>
<feature type="compositionally biased region" description="Polar residues" evidence="1">
    <location>
        <begin position="641"/>
        <end position="651"/>
    </location>
</feature>
<dbReference type="Proteomes" id="UP000596742">
    <property type="component" value="Unassembled WGS sequence"/>
</dbReference>